<dbReference type="SUPFAM" id="SSF89360">
    <property type="entry name" value="HesB-like domain"/>
    <property type="match status" value="1"/>
</dbReference>
<dbReference type="Proteomes" id="UP000012960">
    <property type="component" value="Unplaced"/>
</dbReference>
<dbReference type="Pfam" id="PF01521">
    <property type="entry name" value="Fe-S_biosyn"/>
    <property type="match status" value="1"/>
</dbReference>
<feature type="domain" description="Core" evidence="2">
    <location>
        <begin position="61"/>
        <end position="163"/>
    </location>
</feature>
<keyword evidence="5" id="KW-1185">Reference proteome</keyword>
<reference evidence="3" key="1">
    <citation type="submission" date="2021-03" db="EMBL/GenBank/DDBJ databases">
        <authorList>
            <consortium name="Genoscope - CEA"/>
            <person name="William W."/>
        </authorList>
    </citation>
    <scope>NUCLEOTIDE SEQUENCE</scope>
    <source>
        <strain evidence="3">Doubled-haploid Pahang</strain>
    </source>
</reference>
<proteinExistence type="inferred from homology"/>
<dbReference type="AlphaFoldDB" id="A0A804I596"/>
<dbReference type="FunFam" id="2.60.300.12:FF:000008">
    <property type="entry name" value="iron-sulfur assembly protein IscA, chloroplastic"/>
    <property type="match status" value="1"/>
</dbReference>
<dbReference type="PANTHER" id="PTHR47265:SF1">
    <property type="entry name" value="IRON-SULFUR ASSEMBLY PROTEIN ISCA, CHLOROPLASTIC"/>
    <property type="match status" value="1"/>
</dbReference>
<name>A0A804I596_MUSAM</name>
<dbReference type="GO" id="GO:0030674">
    <property type="term" value="F:protein-macromolecule adaptor activity"/>
    <property type="evidence" value="ECO:0000318"/>
    <property type="project" value="GO_Central"/>
</dbReference>
<dbReference type="GO" id="GO:0051536">
    <property type="term" value="F:iron-sulfur cluster binding"/>
    <property type="evidence" value="ECO:0007669"/>
    <property type="project" value="InterPro"/>
</dbReference>
<dbReference type="FunCoup" id="A0A804I596">
    <property type="interactions" value="172"/>
</dbReference>
<dbReference type="PANTHER" id="PTHR47265">
    <property type="entry name" value="IRON-SULFUR ASSEMBLY PROTEIN ISCA, CHLOROPLASTIC"/>
    <property type="match status" value="1"/>
</dbReference>
<dbReference type="InterPro" id="IPR000361">
    <property type="entry name" value="ATAP_core_dom"/>
</dbReference>
<sequence>MALSCGTPIQLLCRSRGESRTTLAPRSSVSFPRDVKCRSLIRVRSSAISAPPMSGSFTPAISLTDKALNHLNTMRSERDEDLCLRIGVKQGGCSGMSYTMEFENRANTRPDDSVIEYNGFVIVCDPKSLLFLYGMLLDYSDALIGGGFSFKNPNATQTCGCGKSFAAESI</sequence>
<dbReference type="InterPro" id="IPR035903">
    <property type="entry name" value="HesB-like_dom_sf"/>
</dbReference>
<dbReference type="InterPro" id="IPR031108">
    <property type="entry name" value="IscA_plant_cyanobact"/>
</dbReference>
<evidence type="ECO:0000259" key="2">
    <source>
        <dbReference type="Pfam" id="PF01521"/>
    </source>
</evidence>
<dbReference type="OrthoDB" id="333486at2759"/>
<accession>A0A804I596</accession>
<evidence type="ECO:0000313" key="4">
    <source>
        <dbReference type="EnsemblPlants" id="Ma02_p21410.1"/>
    </source>
</evidence>
<dbReference type="Gene3D" id="2.60.300.12">
    <property type="entry name" value="HesB-like domain"/>
    <property type="match status" value="1"/>
</dbReference>
<dbReference type="EMBL" id="HG996467">
    <property type="protein sequence ID" value="CAG1862722.1"/>
    <property type="molecule type" value="Genomic_DNA"/>
</dbReference>
<dbReference type="Gramene" id="Ma02_t21410.1">
    <property type="protein sequence ID" value="Ma02_p21410.1"/>
    <property type="gene ID" value="Ma02_g21410"/>
</dbReference>
<evidence type="ECO:0000313" key="3">
    <source>
        <dbReference type="EMBL" id="CAG1862722.1"/>
    </source>
</evidence>
<dbReference type="GO" id="GO:0016226">
    <property type="term" value="P:iron-sulfur cluster assembly"/>
    <property type="evidence" value="ECO:0000318"/>
    <property type="project" value="GO_Central"/>
</dbReference>
<protein>
    <submittedName>
        <fullName evidence="3">(wild Malaysian banana) hypothetical protein</fullName>
    </submittedName>
</protein>
<dbReference type="EnsemblPlants" id="Ma02_t21410.1">
    <property type="protein sequence ID" value="Ma02_p21410.1"/>
    <property type="gene ID" value="Ma02_g21410"/>
</dbReference>
<dbReference type="NCBIfam" id="TIGR00049">
    <property type="entry name" value="iron-sulfur cluster assembly accessory protein"/>
    <property type="match status" value="1"/>
</dbReference>
<dbReference type="InterPro" id="IPR017870">
    <property type="entry name" value="FeS_cluster_insertion_CS"/>
</dbReference>
<comment type="similarity">
    <text evidence="1">Belongs to the HesB/IscA family. Ycf83 subfamily.</text>
</comment>
<dbReference type="OMA" id="QTCEPAD"/>
<evidence type="ECO:0000313" key="5">
    <source>
        <dbReference type="Proteomes" id="UP000012960"/>
    </source>
</evidence>
<dbReference type="PROSITE" id="PS01152">
    <property type="entry name" value="HESB"/>
    <property type="match status" value="1"/>
</dbReference>
<dbReference type="InParanoid" id="A0A804I596"/>
<reference evidence="4" key="2">
    <citation type="submission" date="2021-05" db="UniProtKB">
        <authorList>
            <consortium name="EnsemblPlants"/>
        </authorList>
    </citation>
    <scope>IDENTIFICATION</scope>
    <source>
        <strain evidence="4">subsp. malaccensis</strain>
    </source>
</reference>
<dbReference type="GO" id="GO:0009570">
    <property type="term" value="C:chloroplast stroma"/>
    <property type="evidence" value="ECO:0000318"/>
    <property type="project" value="GO_Central"/>
</dbReference>
<evidence type="ECO:0000256" key="1">
    <source>
        <dbReference type="ARBA" id="ARBA00023783"/>
    </source>
</evidence>
<gene>
    <name evidence="3" type="ORF">GSMUA_76160.1</name>
</gene>
<dbReference type="InterPro" id="IPR016092">
    <property type="entry name" value="ATAP"/>
</dbReference>
<organism evidence="4 5">
    <name type="scientific">Musa acuminata subsp. malaccensis</name>
    <name type="common">Wild banana</name>
    <name type="synonym">Musa malaccensis</name>
    <dbReference type="NCBI Taxonomy" id="214687"/>
    <lineage>
        <taxon>Eukaryota</taxon>
        <taxon>Viridiplantae</taxon>
        <taxon>Streptophyta</taxon>
        <taxon>Embryophyta</taxon>
        <taxon>Tracheophyta</taxon>
        <taxon>Spermatophyta</taxon>
        <taxon>Magnoliopsida</taxon>
        <taxon>Liliopsida</taxon>
        <taxon>Zingiberales</taxon>
        <taxon>Musaceae</taxon>
        <taxon>Musa</taxon>
    </lineage>
</organism>